<dbReference type="STRING" id="1515439.SAMN06265784_108207"/>
<dbReference type="RefSeq" id="WP_085487447.1">
    <property type="nucleotide sequence ID" value="NZ_FXAT01000008.1"/>
</dbReference>
<organism evidence="1 2">
    <name type="scientific">Paraburkholderia susongensis</name>
    <dbReference type="NCBI Taxonomy" id="1515439"/>
    <lineage>
        <taxon>Bacteria</taxon>
        <taxon>Pseudomonadati</taxon>
        <taxon>Pseudomonadota</taxon>
        <taxon>Betaproteobacteria</taxon>
        <taxon>Burkholderiales</taxon>
        <taxon>Burkholderiaceae</taxon>
        <taxon>Paraburkholderia</taxon>
    </lineage>
</organism>
<gene>
    <name evidence="1" type="ORF">SAMN06265784_108207</name>
</gene>
<protein>
    <submittedName>
        <fullName evidence="1">Uncharacterized protein</fullName>
    </submittedName>
</protein>
<sequence>MINRDELLSVRCQWKALARAFDRRTTLRYRLVPYGWRETLLARLADAQALLGIKHGFVPQGGWPVALKHAERSEEGTVVVLWALGSTRETIYQVCDEIARLEGMSAQFTPVLLTDVADFAYYARLGWLVEYLPNWTGPAARHREQKLAYLAWRYRHALVVPLSAAVATLLEWGAVP</sequence>
<proteinExistence type="predicted"/>
<keyword evidence="2" id="KW-1185">Reference proteome</keyword>
<reference evidence="2" key="1">
    <citation type="submission" date="2017-04" db="EMBL/GenBank/DDBJ databases">
        <authorList>
            <person name="Varghese N."/>
            <person name="Submissions S."/>
        </authorList>
    </citation>
    <scope>NUCLEOTIDE SEQUENCE [LARGE SCALE GENOMIC DNA]</scope>
    <source>
        <strain evidence="2">LMG 29540</strain>
    </source>
</reference>
<accession>A0A1X7LSP9</accession>
<evidence type="ECO:0000313" key="1">
    <source>
        <dbReference type="EMBL" id="SMG56517.1"/>
    </source>
</evidence>
<dbReference type="OrthoDB" id="9003732at2"/>
<dbReference type="AlphaFoldDB" id="A0A1X7LSP9"/>
<dbReference type="Proteomes" id="UP000193228">
    <property type="component" value="Unassembled WGS sequence"/>
</dbReference>
<dbReference type="EMBL" id="FXAT01000008">
    <property type="protein sequence ID" value="SMG56517.1"/>
    <property type="molecule type" value="Genomic_DNA"/>
</dbReference>
<evidence type="ECO:0000313" key="2">
    <source>
        <dbReference type="Proteomes" id="UP000193228"/>
    </source>
</evidence>
<name>A0A1X7LSP9_9BURK</name>